<dbReference type="GO" id="GO:0006281">
    <property type="term" value="P:DNA repair"/>
    <property type="evidence" value="ECO:0007669"/>
    <property type="project" value="TreeGrafter"/>
</dbReference>
<dbReference type="SFLD" id="SFLDG01129">
    <property type="entry name" value="C1.5:_HAD__Beta-PGM__Phosphata"/>
    <property type="match status" value="1"/>
</dbReference>
<dbReference type="KEGG" id="cavi:CAV_0961"/>
<dbReference type="EC" id="3.1.3.18" evidence="4"/>
<evidence type="ECO:0000313" key="6">
    <source>
        <dbReference type="Proteomes" id="UP000201169"/>
    </source>
</evidence>
<dbReference type="GO" id="GO:0005829">
    <property type="term" value="C:cytosol"/>
    <property type="evidence" value="ECO:0007669"/>
    <property type="project" value="TreeGrafter"/>
</dbReference>
<evidence type="ECO:0000313" key="5">
    <source>
        <dbReference type="EMBL" id="ASQ30621.1"/>
    </source>
</evidence>
<dbReference type="PANTHER" id="PTHR43434:SF1">
    <property type="entry name" value="PHOSPHOGLYCOLATE PHOSPHATASE"/>
    <property type="match status" value="1"/>
</dbReference>
<gene>
    <name evidence="5" type="ORF">CAV_0961</name>
</gene>
<name>A0A222MXQ1_9BACT</name>
<dbReference type="InterPro" id="IPR036412">
    <property type="entry name" value="HAD-like_sf"/>
</dbReference>
<protein>
    <recommendedName>
        <fullName evidence="4">phosphoglycolate phosphatase</fullName>
        <ecNumber evidence="4">3.1.3.18</ecNumber>
    </recommendedName>
</protein>
<dbReference type="GO" id="GO:0008967">
    <property type="term" value="F:phosphoglycolate phosphatase activity"/>
    <property type="evidence" value="ECO:0007669"/>
    <property type="project" value="UniProtKB-EC"/>
</dbReference>
<dbReference type="InterPro" id="IPR050155">
    <property type="entry name" value="HAD-like_hydrolase_sf"/>
</dbReference>
<dbReference type="Gene3D" id="3.40.50.1000">
    <property type="entry name" value="HAD superfamily/HAD-like"/>
    <property type="match status" value="1"/>
</dbReference>
<comment type="catalytic activity">
    <reaction evidence="1">
        <text>2-phosphoglycolate + H2O = glycolate + phosphate</text>
        <dbReference type="Rhea" id="RHEA:14369"/>
        <dbReference type="ChEBI" id="CHEBI:15377"/>
        <dbReference type="ChEBI" id="CHEBI:29805"/>
        <dbReference type="ChEBI" id="CHEBI:43474"/>
        <dbReference type="ChEBI" id="CHEBI:58033"/>
        <dbReference type="EC" id="3.1.3.18"/>
    </reaction>
</comment>
<organism evidence="5 6">
    <name type="scientific">Campylobacter avium LMG 24591</name>
    <dbReference type="NCBI Taxonomy" id="522484"/>
    <lineage>
        <taxon>Bacteria</taxon>
        <taxon>Pseudomonadati</taxon>
        <taxon>Campylobacterota</taxon>
        <taxon>Epsilonproteobacteria</taxon>
        <taxon>Campylobacterales</taxon>
        <taxon>Campylobacteraceae</taxon>
        <taxon>Campylobacter</taxon>
    </lineage>
</organism>
<dbReference type="Proteomes" id="UP000201169">
    <property type="component" value="Chromosome"/>
</dbReference>
<dbReference type="SUPFAM" id="SSF56784">
    <property type="entry name" value="HAD-like"/>
    <property type="match status" value="1"/>
</dbReference>
<dbReference type="SFLD" id="SFLDS00003">
    <property type="entry name" value="Haloacid_Dehalogenase"/>
    <property type="match status" value="1"/>
</dbReference>
<dbReference type="InterPro" id="IPR041492">
    <property type="entry name" value="HAD_2"/>
</dbReference>
<keyword evidence="6" id="KW-1185">Reference proteome</keyword>
<dbReference type="NCBIfam" id="TIGR01549">
    <property type="entry name" value="HAD-SF-IA-v1"/>
    <property type="match status" value="1"/>
</dbReference>
<proteinExistence type="inferred from homology"/>
<evidence type="ECO:0000256" key="1">
    <source>
        <dbReference type="ARBA" id="ARBA00000830"/>
    </source>
</evidence>
<evidence type="ECO:0000256" key="2">
    <source>
        <dbReference type="ARBA" id="ARBA00004818"/>
    </source>
</evidence>
<dbReference type="Gene3D" id="1.10.150.240">
    <property type="entry name" value="Putative phosphatase, domain 2"/>
    <property type="match status" value="1"/>
</dbReference>
<dbReference type="EMBL" id="CP022347">
    <property type="protein sequence ID" value="ASQ30621.1"/>
    <property type="molecule type" value="Genomic_DNA"/>
</dbReference>
<evidence type="ECO:0000256" key="4">
    <source>
        <dbReference type="ARBA" id="ARBA00013078"/>
    </source>
</evidence>
<reference evidence="5 6" key="1">
    <citation type="submission" date="2017-07" db="EMBL/GenBank/DDBJ databases">
        <title>Analysis of two Campylobacter avium genomes and identification of a novel hippuricase gene.</title>
        <authorList>
            <person name="Miller W.G."/>
            <person name="Chapman M.H."/>
            <person name="Yee E."/>
            <person name="Revez J."/>
            <person name="Bono J.L."/>
            <person name="Rossi M."/>
        </authorList>
    </citation>
    <scope>NUCLEOTIDE SEQUENCE [LARGE SCALE GENOMIC DNA]</scope>
    <source>
        <strain evidence="5 6">LMG 24591</strain>
    </source>
</reference>
<evidence type="ECO:0000256" key="3">
    <source>
        <dbReference type="ARBA" id="ARBA00006171"/>
    </source>
</evidence>
<dbReference type="OrthoDB" id="9792518at2"/>
<comment type="pathway">
    <text evidence="2">Organic acid metabolism; glycolate biosynthesis; glycolate from 2-phosphoglycolate: step 1/1.</text>
</comment>
<dbReference type="InterPro" id="IPR023214">
    <property type="entry name" value="HAD_sf"/>
</dbReference>
<dbReference type="InterPro" id="IPR023198">
    <property type="entry name" value="PGP-like_dom2"/>
</dbReference>
<dbReference type="PANTHER" id="PTHR43434">
    <property type="entry name" value="PHOSPHOGLYCOLATE PHOSPHATASE"/>
    <property type="match status" value="1"/>
</dbReference>
<accession>A0A222MXQ1</accession>
<comment type="similarity">
    <text evidence="3">Belongs to the HAD-like hydrolase superfamily. CbbY/CbbZ/Gph/YieH family.</text>
</comment>
<dbReference type="InterPro" id="IPR006439">
    <property type="entry name" value="HAD-SF_hydro_IA"/>
</dbReference>
<dbReference type="RefSeq" id="WP_094325375.1">
    <property type="nucleotide sequence ID" value="NZ_CP022347.1"/>
</dbReference>
<dbReference type="Pfam" id="PF13419">
    <property type="entry name" value="HAD_2"/>
    <property type="match status" value="1"/>
</dbReference>
<dbReference type="AlphaFoldDB" id="A0A222MXQ1"/>
<sequence length="211" mass="24016">MLTVIFDMDGTLINSANAISSAVNEIRKNLNLQALDERFILDTINTPGKDWAKILYNIDDFEHSTFKQGFERYFIKHYEQSVILYDGVIDILTYLQNKGAYIAIATNAPQDSLDKILSKHKISEYFNIIVGVSAKIEPKPSPQMLNFIQNQSPFDKALFVGDSKKDEEAAKNANIPYLSAKWNMPTSKANEFSNANELLKLFEKYFNDSKI</sequence>